<dbReference type="HOGENOM" id="CLU_477843_0_0_1"/>
<dbReference type="OrthoDB" id="2804215at2759"/>
<dbReference type="PANTHER" id="PTHR44329">
    <property type="entry name" value="SERINE/THREONINE-PROTEIN KINASE TNNI3K-RELATED"/>
    <property type="match status" value="1"/>
</dbReference>
<dbReference type="EMBL" id="JH930477">
    <property type="protein sequence ID" value="EKM51404.1"/>
    <property type="molecule type" value="Genomic_DNA"/>
</dbReference>
<evidence type="ECO:0000313" key="4">
    <source>
        <dbReference type="Proteomes" id="UP000008370"/>
    </source>
</evidence>
<dbReference type="GO" id="GO:0005524">
    <property type="term" value="F:ATP binding"/>
    <property type="evidence" value="ECO:0007669"/>
    <property type="project" value="InterPro"/>
</dbReference>
<evidence type="ECO:0000256" key="1">
    <source>
        <dbReference type="SAM" id="MobiDB-lite"/>
    </source>
</evidence>
<dbReference type="RefSeq" id="XP_007400545.1">
    <property type="nucleotide sequence ID" value="XM_007400483.1"/>
</dbReference>
<protein>
    <recommendedName>
        <fullName evidence="2">Protein kinase domain-containing protein</fullName>
    </recommendedName>
</protein>
<dbReference type="AlphaFoldDB" id="K5VXT3"/>
<dbReference type="Gene3D" id="1.10.510.10">
    <property type="entry name" value="Transferase(Phosphotransferase) domain 1"/>
    <property type="match status" value="1"/>
</dbReference>
<dbReference type="InterPro" id="IPR001245">
    <property type="entry name" value="Ser-Thr/Tyr_kinase_cat_dom"/>
</dbReference>
<dbReference type="STRING" id="650164.K5VXT3"/>
<evidence type="ECO:0000313" key="3">
    <source>
        <dbReference type="EMBL" id="EKM51404.1"/>
    </source>
</evidence>
<dbReference type="Proteomes" id="UP000008370">
    <property type="component" value="Unassembled WGS sequence"/>
</dbReference>
<dbReference type="SUPFAM" id="SSF56112">
    <property type="entry name" value="Protein kinase-like (PK-like)"/>
    <property type="match status" value="1"/>
</dbReference>
<feature type="compositionally biased region" description="Polar residues" evidence="1">
    <location>
        <begin position="187"/>
        <end position="205"/>
    </location>
</feature>
<organism evidence="3 4">
    <name type="scientific">Phanerochaete carnosa (strain HHB-10118-sp)</name>
    <name type="common">White-rot fungus</name>
    <name type="synonym">Peniophora carnosa</name>
    <dbReference type="NCBI Taxonomy" id="650164"/>
    <lineage>
        <taxon>Eukaryota</taxon>
        <taxon>Fungi</taxon>
        <taxon>Dikarya</taxon>
        <taxon>Basidiomycota</taxon>
        <taxon>Agaricomycotina</taxon>
        <taxon>Agaricomycetes</taxon>
        <taxon>Polyporales</taxon>
        <taxon>Phanerochaetaceae</taxon>
        <taxon>Phanerochaete</taxon>
    </lineage>
</organism>
<dbReference type="GO" id="GO:0004674">
    <property type="term" value="F:protein serine/threonine kinase activity"/>
    <property type="evidence" value="ECO:0007669"/>
    <property type="project" value="TreeGrafter"/>
</dbReference>
<dbReference type="InterPro" id="IPR011009">
    <property type="entry name" value="Kinase-like_dom_sf"/>
</dbReference>
<dbReference type="KEGG" id="pco:PHACADRAFT_129332"/>
<sequence length="571" mass="62331">MSYGNVLQYIEKSGEEDAIRLAIASGLEYLHKKHVVHGDLHAGNILIDAAGAVRLADFGLANFSDAGMSCSSARAGATRYMAPEILDPDRTLLSPIHHTPASDMYSFGQVSWHIYTGKIPFHNLNNYQAMSAIINGKSQERSLSDKHIPDALWHIMQLCWCFEPHRRTDALTVRSQLEAVGAAGHSDSLQPPNSGVDTPANSPRSSELALTPSDANVFNAESPSPSADESSNRHQDGSEILVSVDAILSDSGLLPTILDAFRQQDPHTPDDVIDFVLKLISHRVAATAEDVVNTYGHLPLDLLSNQDWTELSSLVVNTIKAHHLDVPPPTEAPTWLVKALALVLSPSGHELTPRRHVTVYRCFLEEQDPNHAILQNVISPAVTRSGADITTTMRLIFALIDLALRDRDRAIPAAHEPKLLDLDVLQDRTTYQPLSNIMGAAMNALKQHDKIRTARRARELTSIDNQPYSSAPTTEDVSIANSILLLFSGSSRAVPQDVRDFMYGYEISSRPLSVILDALSTAMLAPNNTENGPAAPSAAFGHPSYRVRAVLRFLSLYFKPGGLSLPLESMP</sequence>
<proteinExistence type="predicted"/>
<dbReference type="PROSITE" id="PS50011">
    <property type="entry name" value="PROTEIN_KINASE_DOM"/>
    <property type="match status" value="1"/>
</dbReference>
<evidence type="ECO:0000259" key="2">
    <source>
        <dbReference type="PROSITE" id="PS50011"/>
    </source>
</evidence>
<dbReference type="InterPro" id="IPR000719">
    <property type="entry name" value="Prot_kinase_dom"/>
</dbReference>
<feature type="compositionally biased region" description="Low complexity" evidence="1">
    <location>
        <begin position="219"/>
        <end position="229"/>
    </location>
</feature>
<dbReference type="Pfam" id="PF07714">
    <property type="entry name" value="PK_Tyr_Ser-Thr"/>
    <property type="match status" value="1"/>
</dbReference>
<dbReference type="InterPro" id="IPR051681">
    <property type="entry name" value="Ser/Thr_Kinases-Pseudokinases"/>
</dbReference>
<gene>
    <name evidence="3" type="ORF">PHACADRAFT_129332</name>
</gene>
<dbReference type="GeneID" id="18908136"/>
<feature type="domain" description="Protein kinase" evidence="2">
    <location>
        <begin position="1"/>
        <end position="180"/>
    </location>
</feature>
<reference evidence="3 4" key="1">
    <citation type="journal article" date="2012" name="BMC Genomics">
        <title>Comparative genomics of the white-rot fungi, Phanerochaete carnosa and P. chrysosporium, to elucidate the genetic basis of the distinct wood types they colonize.</title>
        <authorList>
            <person name="Suzuki H."/>
            <person name="MacDonald J."/>
            <person name="Syed K."/>
            <person name="Salamov A."/>
            <person name="Hori C."/>
            <person name="Aerts A."/>
            <person name="Henrissat B."/>
            <person name="Wiebenga A."/>
            <person name="vanKuyk P.A."/>
            <person name="Barry K."/>
            <person name="Lindquist E."/>
            <person name="LaButti K."/>
            <person name="Lapidus A."/>
            <person name="Lucas S."/>
            <person name="Coutinho P."/>
            <person name="Gong Y."/>
            <person name="Samejima M."/>
            <person name="Mahadevan R."/>
            <person name="Abou-Zaid M."/>
            <person name="de Vries R.P."/>
            <person name="Igarashi K."/>
            <person name="Yadav J.S."/>
            <person name="Grigoriev I.V."/>
            <person name="Master E.R."/>
        </authorList>
    </citation>
    <scope>NUCLEOTIDE SEQUENCE [LARGE SCALE GENOMIC DNA]</scope>
    <source>
        <strain evidence="3 4">HHB-10118-sp</strain>
    </source>
</reference>
<feature type="non-terminal residue" evidence="3">
    <location>
        <position position="571"/>
    </location>
</feature>
<dbReference type="InParanoid" id="K5VXT3"/>
<name>K5VXT3_PHACS</name>
<accession>K5VXT3</accession>
<feature type="region of interest" description="Disordered" evidence="1">
    <location>
        <begin position="182"/>
        <end position="236"/>
    </location>
</feature>
<keyword evidence="4" id="KW-1185">Reference proteome</keyword>